<reference evidence="1 2" key="1">
    <citation type="journal article" date="2018" name="Sci. Rep.">
        <title>Genomic signatures of local adaptation to the degree of environmental predictability in rotifers.</title>
        <authorList>
            <person name="Franch-Gras L."/>
            <person name="Hahn C."/>
            <person name="Garcia-Roger E.M."/>
            <person name="Carmona M.J."/>
            <person name="Serra M."/>
            <person name="Gomez A."/>
        </authorList>
    </citation>
    <scope>NUCLEOTIDE SEQUENCE [LARGE SCALE GENOMIC DNA]</scope>
    <source>
        <strain evidence="1">HYR1</strain>
    </source>
</reference>
<protein>
    <submittedName>
        <fullName evidence="1">Uncharacterized protein</fullName>
    </submittedName>
</protein>
<dbReference type="EMBL" id="REGN01002696">
    <property type="protein sequence ID" value="RNA26661.1"/>
    <property type="molecule type" value="Genomic_DNA"/>
</dbReference>
<dbReference type="Proteomes" id="UP000276133">
    <property type="component" value="Unassembled WGS sequence"/>
</dbReference>
<gene>
    <name evidence="1" type="ORF">BpHYR1_001967</name>
</gene>
<evidence type="ECO:0000313" key="1">
    <source>
        <dbReference type="EMBL" id="RNA26661.1"/>
    </source>
</evidence>
<proteinExistence type="predicted"/>
<organism evidence="1 2">
    <name type="scientific">Brachionus plicatilis</name>
    <name type="common">Marine rotifer</name>
    <name type="synonym">Brachionus muelleri</name>
    <dbReference type="NCBI Taxonomy" id="10195"/>
    <lineage>
        <taxon>Eukaryota</taxon>
        <taxon>Metazoa</taxon>
        <taxon>Spiralia</taxon>
        <taxon>Gnathifera</taxon>
        <taxon>Rotifera</taxon>
        <taxon>Eurotatoria</taxon>
        <taxon>Monogononta</taxon>
        <taxon>Pseudotrocha</taxon>
        <taxon>Ploima</taxon>
        <taxon>Brachionidae</taxon>
        <taxon>Brachionus</taxon>
    </lineage>
</organism>
<keyword evidence="2" id="KW-1185">Reference proteome</keyword>
<comment type="caution">
    <text evidence="1">The sequence shown here is derived from an EMBL/GenBank/DDBJ whole genome shotgun (WGS) entry which is preliminary data.</text>
</comment>
<dbReference type="AlphaFoldDB" id="A0A3M7RSX6"/>
<evidence type="ECO:0000313" key="2">
    <source>
        <dbReference type="Proteomes" id="UP000276133"/>
    </source>
</evidence>
<name>A0A3M7RSX6_BRAPC</name>
<sequence length="142" mass="16205">MNPRSRAESRIIIKSTKLTPISLTITFCVLLRRLWKHNLSRENFIKELSSLTVIVFLHFSSRMLSAKLDDFSPNSIMYLMTIKYSSLPGFFWLTILNALPAVVKNLRGFVTKICVVFNSSSYILMRISSTNKLAKGNLVSLE</sequence>
<accession>A0A3M7RSX6</accession>